<dbReference type="GO" id="GO:0016020">
    <property type="term" value="C:membrane"/>
    <property type="evidence" value="ECO:0007669"/>
    <property type="project" value="UniProtKB-SubCell"/>
</dbReference>
<keyword evidence="4 5" id="KW-0472">Membrane</keyword>
<evidence type="ECO:0000256" key="5">
    <source>
        <dbReference type="SAM" id="Phobius"/>
    </source>
</evidence>
<comment type="caution">
    <text evidence="6">The sequence shown here is derived from an EMBL/GenBank/DDBJ whole genome shotgun (WGS) entry which is preliminary data.</text>
</comment>
<keyword evidence="3 5" id="KW-1133">Transmembrane helix</keyword>
<feature type="transmembrane region" description="Helical" evidence="5">
    <location>
        <begin position="55"/>
        <end position="75"/>
    </location>
</feature>
<comment type="subcellular location">
    <subcellularLocation>
        <location evidence="1">Membrane</location>
        <topology evidence="1">Multi-pass membrane protein</topology>
    </subcellularLocation>
</comment>
<dbReference type="InterPro" id="IPR032808">
    <property type="entry name" value="DoxX"/>
</dbReference>
<feature type="transmembrane region" description="Helical" evidence="5">
    <location>
        <begin position="82"/>
        <end position="100"/>
    </location>
</feature>
<dbReference type="EMBL" id="JEMA01000802">
    <property type="protein sequence ID" value="KYF65795.1"/>
    <property type="molecule type" value="Genomic_DNA"/>
</dbReference>
<evidence type="ECO:0000313" key="6">
    <source>
        <dbReference type="EMBL" id="KYF65795.1"/>
    </source>
</evidence>
<evidence type="ECO:0000256" key="3">
    <source>
        <dbReference type="ARBA" id="ARBA00022989"/>
    </source>
</evidence>
<dbReference type="AlphaFoldDB" id="A0A150QCU8"/>
<name>A0A150QCU8_SORCE</name>
<accession>A0A150QCU8</accession>
<evidence type="ECO:0000256" key="1">
    <source>
        <dbReference type="ARBA" id="ARBA00004141"/>
    </source>
</evidence>
<organism evidence="6 7">
    <name type="scientific">Sorangium cellulosum</name>
    <name type="common">Polyangium cellulosum</name>
    <dbReference type="NCBI Taxonomy" id="56"/>
    <lineage>
        <taxon>Bacteria</taxon>
        <taxon>Pseudomonadati</taxon>
        <taxon>Myxococcota</taxon>
        <taxon>Polyangia</taxon>
        <taxon>Polyangiales</taxon>
        <taxon>Polyangiaceae</taxon>
        <taxon>Sorangium</taxon>
    </lineage>
</organism>
<sequence length="141" mass="15194">MTGAPGQRQRSVLSSRKALWAGRILSGFAVLFLGFDATGKLLQPPEFVEGTTSLGYSAGVLFPLGVLQVVCLLFYVIPRTAVLGAVLWTGYLGGAIATHVRVGSPLFSHTLFPIYVAALIWGGLWLRDRRLRAVLPLRAAE</sequence>
<evidence type="ECO:0000313" key="7">
    <source>
        <dbReference type="Proteomes" id="UP000075260"/>
    </source>
</evidence>
<proteinExistence type="predicted"/>
<protein>
    <recommendedName>
        <fullName evidence="8">DoxX family protein</fullName>
    </recommendedName>
</protein>
<evidence type="ECO:0000256" key="4">
    <source>
        <dbReference type="ARBA" id="ARBA00023136"/>
    </source>
</evidence>
<feature type="transmembrane region" description="Helical" evidence="5">
    <location>
        <begin position="106"/>
        <end position="126"/>
    </location>
</feature>
<dbReference type="Pfam" id="PF13564">
    <property type="entry name" value="DoxX_2"/>
    <property type="match status" value="1"/>
</dbReference>
<reference evidence="6 7" key="1">
    <citation type="submission" date="2014-02" db="EMBL/GenBank/DDBJ databases">
        <title>The small core and large imbalanced accessory genome model reveals a collaborative survival strategy of Sorangium cellulosum strains in nature.</title>
        <authorList>
            <person name="Han K."/>
            <person name="Peng R."/>
            <person name="Blom J."/>
            <person name="Li Y.-Z."/>
        </authorList>
    </citation>
    <scope>NUCLEOTIDE SEQUENCE [LARGE SCALE GENOMIC DNA]</scope>
    <source>
        <strain evidence="6 7">So0008-312</strain>
    </source>
</reference>
<dbReference type="Proteomes" id="UP000075260">
    <property type="component" value="Unassembled WGS sequence"/>
</dbReference>
<feature type="transmembrane region" description="Helical" evidence="5">
    <location>
        <begin position="18"/>
        <end position="35"/>
    </location>
</feature>
<evidence type="ECO:0008006" key="8">
    <source>
        <dbReference type="Google" id="ProtNLM"/>
    </source>
</evidence>
<gene>
    <name evidence="6" type="ORF">BE15_30045</name>
</gene>
<evidence type="ECO:0000256" key="2">
    <source>
        <dbReference type="ARBA" id="ARBA00022692"/>
    </source>
</evidence>
<keyword evidence="2 5" id="KW-0812">Transmembrane</keyword>